<comment type="subunit">
    <text evidence="7">Component of the Mediator complex.</text>
</comment>
<feature type="compositionally biased region" description="Low complexity" evidence="8">
    <location>
        <begin position="1353"/>
        <end position="1376"/>
    </location>
</feature>
<protein>
    <recommendedName>
        <fullName evidence="7">Mediator of RNA polymerase II transcription subunit 14</fullName>
    </recommendedName>
    <alternativeName>
        <fullName evidence="7">Mediator complex subunit 14</fullName>
    </alternativeName>
</protein>
<dbReference type="InterPro" id="IPR055122">
    <property type="entry name" value="Med14_N"/>
</dbReference>
<dbReference type="EMBL" id="JABFUD020000022">
    <property type="protein sequence ID" value="KAI5062182.1"/>
    <property type="molecule type" value="Genomic_DNA"/>
</dbReference>
<evidence type="ECO:0000313" key="11">
    <source>
        <dbReference type="Proteomes" id="UP000886520"/>
    </source>
</evidence>
<dbReference type="GO" id="GO:0003712">
    <property type="term" value="F:transcription coregulator activity"/>
    <property type="evidence" value="ECO:0007669"/>
    <property type="project" value="UniProtKB-UniRule"/>
</dbReference>
<sequence length="1625" mass="177671">MAEPFVFQPGQQTVDLSALVKKTAQTSFVAFKELCDISSDSSDTEKKIGLLKFINKTRQRLLRLLVLSKWCYQIPLVECCQQLVGTLSNHDNSIVQAADSLFFLHDGLQQARAPMYDIPSAVEVLLTGSYKRLPKCIEDLGMQPMLAGDEKESTLQKLDTMLRSRLLDIPLPREITSVKVAKGMVTLLVEEEFEAQLTLGYRGYPLLWRVLHLKVLVGEHSGTLKLTAMQESSLKDDLERRMAALDDPFQILYSVLHEFCSAWVMNTIIRQVRALQKGRWKDAIRFELIQEGSTGNSAQNAGHGLGIEIDGEADGGKAHVSPGLKILYWLDLVKGTDTSSLPSLRIEQQSDHHISCSHVPPVIDGVTNYEAHFHINLTSIDVERLLLRAILCNVHTRLLELYRLFRNSSRLCRVDSDVILHTTKTISGIDDAFTTEDVLRHYDGEVGEEVLCVRAYGKSYVALGINIRSGKFVLRSHSTSISPALLADAEDSLNQGLLSPLDIFISLRNRSLLQLYADIGVSINLKVFEKGTLRLKPPTEGPRIGADTLILAFPDCCMSFFLMLQMNSDFMPILTLIEGQPQQNSMLSGPVRFVRYKNLDVGSLLVKEDEFSVSNWVHPSNAIIKATNDVNKQKRKSSDSLLSLPSLQGVKRSPVSKRRKVGTEGFIQPIESFTVTSSDGSGLSNAPQISVGQEYSQLIAAANEGKAPLFSYTAFLLQVSRECSSSIKMARLCSQMDALNISYLEEVGLQKSSNELCFRLQSFRVGLSPRSRDLCGWEHICLCLGNPGSPAWSVRLKQKSFPQSTAAAQVIACEFDSHICCTSDGLVLNYYSIEDDSIRNMMVDLNRLWNNRAFALEMRWLLENKVDEKGELGQDRIPSSHRKGLLGGGGEGEKSWEVMRRAFRVEAIGLTSVWFSYVGSFIARFVVEWEKGKIGCTLHVSPDQLWPHTKYLEDFINGGEVHLLLDCIRVTAGPLHALAGAIRPARMPVATTPITSAANLVLAGSARAIQAVGQVLSPTAPLVTSPSNNNGRVSSAALPGSSNNVPMSSTQGSQNGEIASGHGRGTGLVPSSLLPTDVSVVLRSPFWIRIVYRRQFAVDMRCFAGDQVWLQPAPPPRGVGLGSKGSLPCPQFRPFVMEQITTGYGSMDASPMAGAAVLSAQSSQGGSLGIAGNSVQSLMQGMPSRVNANTVGVARSGLGSGNPQAPSLLRVGTPGNLLNSQGLVPLSSMAPGRSIVPGVSMGFHPSHRESNAAGYTFSDDGGYGGVWVPLAFLRKVLRGTLRYLGVVWLFAQFPDIIKEVLASHLKENEGSLLNHDPETPALRFYVQNCVFAVSVHRQQLVLQAINVKRFQHQPQPQSQAQSQQQQQQSQTSQQPSAGSDSDLSPGEMQEIGDFFARRAAFEPYDASRLASFVTMLTLPVPVLREFICLIAWKRDAAKAAQHLQSTDSNLIPRPKIELCLENRSGQSHGSGQEDNTLLHASGGGTSSPKSSIDYDRARKIVDFTLTVIFDPIHVPHINVAGGAGWLPQCVAIRLRYAFGESSSILLLHMEGSHGGRACWSRVEDWERCKERIARALEVSGSGNATDGQGGRLRAVAEAIQTTLQSALQQLRKGSANVLSPTGSSL</sequence>
<dbReference type="Proteomes" id="UP000886520">
    <property type="component" value="Chromosome 22"/>
</dbReference>
<evidence type="ECO:0000256" key="6">
    <source>
        <dbReference type="ARBA" id="ARBA00023242"/>
    </source>
</evidence>
<keyword evidence="4 7" id="KW-0010">Activator</keyword>
<name>A0A9D4Z6A0_ADICA</name>
<dbReference type="GO" id="GO:0016592">
    <property type="term" value="C:mediator complex"/>
    <property type="evidence" value="ECO:0007669"/>
    <property type="project" value="UniProtKB-UniRule"/>
</dbReference>
<proteinExistence type="inferred from homology"/>
<dbReference type="PANTHER" id="PTHR12809:SF2">
    <property type="entry name" value="MEDIATOR OF RNA POLYMERASE II TRANSCRIPTION SUBUNIT 14"/>
    <property type="match status" value="1"/>
</dbReference>
<evidence type="ECO:0000256" key="1">
    <source>
        <dbReference type="ARBA" id="ARBA00004123"/>
    </source>
</evidence>
<feature type="region of interest" description="Disordered" evidence="8">
    <location>
        <begin position="1020"/>
        <end position="1064"/>
    </location>
</feature>
<dbReference type="PANTHER" id="PTHR12809">
    <property type="entry name" value="MEDIATOR COMPLEX SUBUNIT"/>
    <property type="match status" value="1"/>
</dbReference>
<feature type="compositionally biased region" description="Polar residues" evidence="8">
    <location>
        <begin position="1022"/>
        <end position="1033"/>
    </location>
</feature>
<dbReference type="GO" id="GO:0006357">
    <property type="term" value="P:regulation of transcription by RNA polymerase II"/>
    <property type="evidence" value="ECO:0007669"/>
    <property type="project" value="InterPro"/>
</dbReference>
<gene>
    <name evidence="10" type="ORF">GOP47_0022721</name>
</gene>
<feature type="compositionally biased region" description="Polar residues" evidence="8">
    <location>
        <begin position="1040"/>
        <end position="1057"/>
    </location>
</feature>
<dbReference type="Pfam" id="PF08638">
    <property type="entry name" value="Med14"/>
    <property type="match status" value="1"/>
</dbReference>
<keyword evidence="6 7" id="KW-0539">Nucleus</keyword>
<feature type="region of interest" description="Disordered" evidence="8">
    <location>
        <begin position="1353"/>
        <end position="1387"/>
    </location>
</feature>
<evidence type="ECO:0000256" key="2">
    <source>
        <dbReference type="ARBA" id="ARBA00007813"/>
    </source>
</evidence>
<feature type="region of interest" description="Disordered" evidence="8">
    <location>
        <begin position="1463"/>
        <end position="1491"/>
    </location>
</feature>
<comment type="similarity">
    <text evidence="2 7">Belongs to the Mediator complex subunit 14 family.</text>
</comment>
<organism evidence="10 11">
    <name type="scientific">Adiantum capillus-veneris</name>
    <name type="common">Maidenhair fern</name>
    <dbReference type="NCBI Taxonomy" id="13818"/>
    <lineage>
        <taxon>Eukaryota</taxon>
        <taxon>Viridiplantae</taxon>
        <taxon>Streptophyta</taxon>
        <taxon>Embryophyta</taxon>
        <taxon>Tracheophyta</taxon>
        <taxon>Polypodiopsida</taxon>
        <taxon>Polypodiidae</taxon>
        <taxon>Polypodiales</taxon>
        <taxon>Pteridineae</taxon>
        <taxon>Pteridaceae</taxon>
        <taxon>Vittarioideae</taxon>
        <taxon>Adiantum</taxon>
    </lineage>
</organism>
<evidence type="ECO:0000256" key="3">
    <source>
        <dbReference type="ARBA" id="ARBA00023015"/>
    </source>
</evidence>
<feature type="compositionally biased region" description="Polar residues" evidence="8">
    <location>
        <begin position="1463"/>
        <end position="1475"/>
    </location>
</feature>
<keyword evidence="5 7" id="KW-0804">Transcription</keyword>
<feature type="domain" description="Mediator complex subunit MED14 N-terminal" evidence="9">
    <location>
        <begin position="13"/>
        <end position="200"/>
    </location>
</feature>
<dbReference type="GO" id="GO:0070847">
    <property type="term" value="C:core mediator complex"/>
    <property type="evidence" value="ECO:0007669"/>
    <property type="project" value="TreeGrafter"/>
</dbReference>
<evidence type="ECO:0000313" key="10">
    <source>
        <dbReference type="EMBL" id="KAI5062182.1"/>
    </source>
</evidence>
<evidence type="ECO:0000256" key="8">
    <source>
        <dbReference type="SAM" id="MobiDB-lite"/>
    </source>
</evidence>
<dbReference type="InterPro" id="IPR013947">
    <property type="entry name" value="Mediator_Med14"/>
</dbReference>
<comment type="caution">
    <text evidence="10">The sequence shown here is derived from an EMBL/GenBank/DDBJ whole genome shotgun (WGS) entry which is preliminary data.</text>
</comment>
<evidence type="ECO:0000256" key="5">
    <source>
        <dbReference type="ARBA" id="ARBA00023163"/>
    </source>
</evidence>
<reference evidence="10" key="1">
    <citation type="submission" date="2021-01" db="EMBL/GenBank/DDBJ databases">
        <title>Adiantum capillus-veneris genome.</title>
        <authorList>
            <person name="Fang Y."/>
            <person name="Liao Q."/>
        </authorList>
    </citation>
    <scope>NUCLEOTIDE SEQUENCE</scope>
    <source>
        <strain evidence="10">H3</strain>
        <tissue evidence="10">Leaf</tissue>
    </source>
</reference>
<evidence type="ECO:0000256" key="7">
    <source>
        <dbReference type="RuleBase" id="RU365082"/>
    </source>
</evidence>
<keyword evidence="11" id="KW-1185">Reference proteome</keyword>
<evidence type="ECO:0000256" key="4">
    <source>
        <dbReference type="ARBA" id="ARBA00023159"/>
    </source>
</evidence>
<keyword evidence="3 7" id="KW-0805">Transcription regulation</keyword>
<evidence type="ECO:0000259" key="9">
    <source>
        <dbReference type="Pfam" id="PF08638"/>
    </source>
</evidence>
<dbReference type="OrthoDB" id="205099at2759"/>
<comment type="function">
    <text evidence="7">Component of the Mediator complex, a coactivator involved in the regulated transcription of nearly all RNA polymerase II-dependent genes. Mediator functions as a bridge to convey information from gene-specific regulatory proteins to the basal RNA polymerase II transcription machinery. Mediator is recruited to promoters by direct interactions with regulatory proteins and serves as a scaffold for the assembly of a functional preinitiation complex with RNA polymerase II and the general transcription factors.</text>
</comment>
<accession>A0A9D4Z6A0</accession>
<comment type="subcellular location">
    <subcellularLocation>
        <location evidence="1 7">Nucleus</location>
    </subcellularLocation>
</comment>